<dbReference type="Pfam" id="PF13474">
    <property type="entry name" value="SnoaL_3"/>
    <property type="match status" value="1"/>
</dbReference>
<reference evidence="2" key="1">
    <citation type="journal article" date="2014" name="Int. J. Syst. Evol. Microbiol.">
        <title>Complete genome sequence of Corynebacterium casei LMG S-19264T (=DSM 44701T), isolated from a smear-ripened cheese.</title>
        <authorList>
            <consortium name="US DOE Joint Genome Institute (JGI-PGF)"/>
            <person name="Walter F."/>
            <person name="Albersmeier A."/>
            <person name="Kalinowski J."/>
            <person name="Ruckert C."/>
        </authorList>
    </citation>
    <scope>NUCLEOTIDE SEQUENCE</scope>
    <source>
        <strain evidence="2">JCM 3302</strain>
    </source>
</reference>
<dbReference type="SUPFAM" id="SSF54427">
    <property type="entry name" value="NTF2-like"/>
    <property type="match status" value="1"/>
</dbReference>
<evidence type="ECO:0000313" key="3">
    <source>
        <dbReference type="Proteomes" id="UP000641386"/>
    </source>
</evidence>
<evidence type="ECO:0000313" key="2">
    <source>
        <dbReference type="EMBL" id="GHF09561.1"/>
    </source>
</evidence>
<dbReference type="InterPro" id="IPR037401">
    <property type="entry name" value="SnoaL-like"/>
</dbReference>
<sequence>MSSVLTQLLNDWKKAFDGHHTDDMAALFTQDALFQGFGPDVLEGREAVKGYYEAVPDNRSTEFRILHEYEAAPGAVAGFADVTFSDPTGWAARVHLSMVAVTDAGTWRIRQYHVSFVQ</sequence>
<organism evidence="2 3">
    <name type="scientific">Streptomyces spiralis</name>
    <dbReference type="NCBI Taxonomy" id="66376"/>
    <lineage>
        <taxon>Bacteria</taxon>
        <taxon>Bacillati</taxon>
        <taxon>Actinomycetota</taxon>
        <taxon>Actinomycetes</taxon>
        <taxon>Kitasatosporales</taxon>
        <taxon>Streptomycetaceae</taxon>
        <taxon>Streptomyces</taxon>
    </lineage>
</organism>
<accession>A0A919E1B3</accession>
<name>A0A919E1B3_9ACTN</name>
<dbReference type="NCBIfam" id="TIGR02246">
    <property type="entry name" value="SgcJ/EcaC family oxidoreductase"/>
    <property type="match status" value="1"/>
</dbReference>
<protein>
    <recommendedName>
        <fullName evidence="1">SnoaL-like domain-containing protein</fullName>
    </recommendedName>
</protein>
<dbReference type="AlphaFoldDB" id="A0A919E1B3"/>
<keyword evidence="3" id="KW-1185">Reference proteome</keyword>
<feature type="domain" description="SnoaL-like" evidence="1">
    <location>
        <begin position="7"/>
        <end position="117"/>
    </location>
</feature>
<comment type="caution">
    <text evidence="2">The sequence shown here is derived from an EMBL/GenBank/DDBJ whole genome shotgun (WGS) entry which is preliminary data.</text>
</comment>
<reference evidence="2" key="2">
    <citation type="submission" date="2020-09" db="EMBL/GenBank/DDBJ databases">
        <authorList>
            <person name="Sun Q."/>
            <person name="Ohkuma M."/>
        </authorList>
    </citation>
    <scope>NUCLEOTIDE SEQUENCE</scope>
    <source>
        <strain evidence="2">JCM 3302</strain>
    </source>
</reference>
<dbReference type="Gene3D" id="3.10.450.50">
    <property type="match status" value="1"/>
</dbReference>
<dbReference type="EMBL" id="BNBC01000056">
    <property type="protein sequence ID" value="GHF09561.1"/>
    <property type="molecule type" value="Genomic_DNA"/>
</dbReference>
<gene>
    <name evidence="2" type="ORF">GCM10014715_76690</name>
</gene>
<dbReference type="RefSeq" id="WP_189907423.1">
    <property type="nucleotide sequence ID" value="NZ_BNBC01000056.1"/>
</dbReference>
<proteinExistence type="predicted"/>
<dbReference type="Proteomes" id="UP000641386">
    <property type="component" value="Unassembled WGS sequence"/>
</dbReference>
<evidence type="ECO:0000259" key="1">
    <source>
        <dbReference type="Pfam" id="PF13474"/>
    </source>
</evidence>
<dbReference type="InterPro" id="IPR011944">
    <property type="entry name" value="Steroid_delta5-4_isomerase"/>
</dbReference>
<dbReference type="InterPro" id="IPR032710">
    <property type="entry name" value="NTF2-like_dom_sf"/>
</dbReference>